<feature type="chain" id="PRO_5035434457" evidence="2">
    <location>
        <begin position="21"/>
        <end position="112"/>
    </location>
</feature>
<evidence type="ECO:0000313" key="4">
    <source>
        <dbReference type="Proteomes" id="UP000838878"/>
    </source>
</evidence>
<accession>A0A8J9YA82</accession>
<evidence type="ECO:0000256" key="2">
    <source>
        <dbReference type="SAM" id="SignalP"/>
    </source>
</evidence>
<evidence type="ECO:0000313" key="3">
    <source>
        <dbReference type="EMBL" id="CAH0720386.1"/>
    </source>
</evidence>
<proteinExistence type="predicted"/>
<feature type="compositionally biased region" description="Acidic residues" evidence="1">
    <location>
        <begin position="85"/>
        <end position="94"/>
    </location>
</feature>
<feature type="compositionally biased region" description="Basic residues" evidence="1">
    <location>
        <begin position="98"/>
        <end position="112"/>
    </location>
</feature>
<dbReference type="Proteomes" id="UP000838878">
    <property type="component" value="Chromosome 2"/>
</dbReference>
<dbReference type="OrthoDB" id="6912704at2759"/>
<protein>
    <submittedName>
        <fullName evidence="3">Uncharacterized protein</fullName>
    </submittedName>
</protein>
<name>A0A8J9YA82_9NEOP</name>
<feature type="region of interest" description="Disordered" evidence="1">
    <location>
        <begin position="77"/>
        <end position="112"/>
    </location>
</feature>
<evidence type="ECO:0000256" key="1">
    <source>
        <dbReference type="SAM" id="MobiDB-lite"/>
    </source>
</evidence>
<dbReference type="EMBL" id="OV170222">
    <property type="protein sequence ID" value="CAH0720386.1"/>
    <property type="molecule type" value="Genomic_DNA"/>
</dbReference>
<feature type="non-terminal residue" evidence="3">
    <location>
        <position position="112"/>
    </location>
</feature>
<keyword evidence="4" id="KW-1185">Reference proteome</keyword>
<reference evidence="3" key="1">
    <citation type="submission" date="2021-12" db="EMBL/GenBank/DDBJ databases">
        <authorList>
            <person name="Martin H S."/>
        </authorList>
    </citation>
    <scope>NUCLEOTIDE SEQUENCE</scope>
</reference>
<sequence>MKTFTAVVLLAVLFTCEADAGSFNLSGSFDPGFTIGRGRIERRHRVRAEEVENGIEDGIADLSSISEVKHFKIPDVFSQAQSTREEEEEPEDNEEVARHHHHGRARHRAHRY</sequence>
<organism evidence="3 4">
    <name type="scientific">Brenthis ino</name>
    <name type="common">lesser marbled fritillary</name>
    <dbReference type="NCBI Taxonomy" id="405034"/>
    <lineage>
        <taxon>Eukaryota</taxon>
        <taxon>Metazoa</taxon>
        <taxon>Ecdysozoa</taxon>
        <taxon>Arthropoda</taxon>
        <taxon>Hexapoda</taxon>
        <taxon>Insecta</taxon>
        <taxon>Pterygota</taxon>
        <taxon>Neoptera</taxon>
        <taxon>Endopterygota</taxon>
        <taxon>Lepidoptera</taxon>
        <taxon>Glossata</taxon>
        <taxon>Ditrysia</taxon>
        <taxon>Papilionoidea</taxon>
        <taxon>Nymphalidae</taxon>
        <taxon>Heliconiinae</taxon>
        <taxon>Argynnini</taxon>
        <taxon>Brenthis</taxon>
    </lineage>
</organism>
<gene>
    <name evidence="3" type="ORF">BINO364_LOCUS6624</name>
</gene>
<dbReference type="AlphaFoldDB" id="A0A8J9YA82"/>
<feature type="signal peptide" evidence="2">
    <location>
        <begin position="1"/>
        <end position="20"/>
    </location>
</feature>
<keyword evidence="2" id="KW-0732">Signal</keyword>